<dbReference type="Proteomes" id="UP001597097">
    <property type="component" value="Unassembled WGS sequence"/>
</dbReference>
<evidence type="ECO:0000259" key="3">
    <source>
        <dbReference type="PROSITE" id="PS50921"/>
    </source>
</evidence>
<dbReference type="PROSITE" id="PS50113">
    <property type="entry name" value="PAC"/>
    <property type="match status" value="1"/>
</dbReference>
<dbReference type="EMBL" id="JBHUCM010000005">
    <property type="protein sequence ID" value="MFD1536535.1"/>
    <property type="molecule type" value="Genomic_DNA"/>
</dbReference>
<keyword evidence="5" id="KW-1185">Reference proteome</keyword>
<dbReference type="InterPro" id="IPR052016">
    <property type="entry name" value="Bact_Sigma-Reg"/>
</dbReference>
<dbReference type="PROSITE" id="PS50921">
    <property type="entry name" value="ANTAR"/>
    <property type="match status" value="1"/>
</dbReference>
<dbReference type="Pfam" id="PF08447">
    <property type="entry name" value="PAS_3"/>
    <property type="match status" value="1"/>
</dbReference>
<evidence type="ECO:0000256" key="1">
    <source>
        <dbReference type="ARBA" id="ARBA00022801"/>
    </source>
</evidence>
<dbReference type="PANTHER" id="PTHR43156">
    <property type="entry name" value="STAGE II SPORULATION PROTEIN E-RELATED"/>
    <property type="match status" value="1"/>
</dbReference>
<organism evidence="4 5">
    <name type="scientific">Nonomuraea guangzhouensis</name>
    <dbReference type="NCBI Taxonomy" id="1291555"/>
    <lineage>
        <taxon>Bacteria</taxon>
        <taxon>Bacillati</taxon>
        <taxon>Actinomycetota</taxon>
        <taxon>Actinomycetes</taxon>
        <taxon>Streptosporangiales</taxon>
        <taxon>Streptosporangiaceae</taxon>
        <taxon>Nonomuraea</taxon>
    </lineage>
</organism>
<dbReference type="Pfam" id="PF03861">
    <property type="entry name" value="ANTAR"/>
    <property type="match status" value="1"/>
</dbReference>
<feature type="domain" description="PAC" evidence="2">
    <location>
        <begin position="291"/>
        <end position="342"/>
    </location>
</feature>
<gene>
    <name evidence="4" type="ORF">ACFSJ0_05790</name>
</gene>
<reference evidence="5" key="1">
    <citation type="journal article" date="2019" name="Int. J. Syst. Evol. Microbiol.">
        <title>The Global Catalogue of Microorganisms (GCM) 10K type strain sequencing project: providing services to taxonomists for standard genome sequencing and annotation.</title>
        <authorList>
            <consortium name="The Broad Institute Genomics Platform"/>
            <consortium name="The Broad Institute Genome Sequencing Center for Infectious Disease"/>
            <person name="Wu L."/>
            <person name="Ma J."/>
        </authorList>
    </citation>
    <scope>NUCLEOTIDE SEQUENCE [LARGE SCALE GENOMIC DNA]</scope>
    <source>
        <strain evidence="5">CGMCC 1.15399</strain>
    </source>
</reference>
<dbReference type="PANTHER" id="PTHR43156:SF2">
    <property type="entry name" value="STAGE II SPORULATION PROTEIN E"/>
    <property type="match status" value="1"/>
</dbReference>
<dbReference type="SMART" id="SM00331">
    <property type="entry name" value="PP2C_SIG"/>
    <property type="match status" value="1"/>
</dbReference>
<comment type="caution">
    <text evidence="4">The sequence shown here is derived from an EMBL/GenBank/DDBJ whole genome shotgun (WGS) entry which is preliminary data.</text>
</comment>
<evidence type="ECO:0000313" key="5">
    <source>
        <dbReference type="Proteomes" id="UP001597097"/>
    </source>
</evidence>
<dbReference type="InterPro" id="IPR005561">
    <property type="entry name" value="ANTAR"/>
</dbReference>
<dbReference type="Pfam" id="PF07228">
    <property type="entry name" value="SpoIIE"/>
    <property type="match status" value="1"/>
</dbReference>
<dbReference type="InterPro" id="IPR013655">
    <property type="entry name" value="PAS_fold_3"/>
</dbReference>
<dbReference type="InterPro" id="IPR000700">
    <property type="entry name" value="PAS-assoc_C"/>
</dbReference>
<feature type="domain" description="ANTAR" evidence="3">
    <location>
        <begin position="17"/>
        <end position="78"/>
    </location>
</feature>
<sequence length="594" mass="64717">MSNYPPFGGRYDCGAAAAGIRELLTRLRRRMRNEAIVDEATARLATRLNIRPAEAADQLSHMAQDSGLALVEIARGIDKPPDRAIEPPVLPDWITGVLETVHISACFLTPVRDAAGRVVDFLIAAANQHAGDVAGRTAAELRGRRLIETSPGAAGSGLFDDFLNAFETGETLYRGSLEFVEVRHHQLWPATMSVRAVRIEGGLLVTWSALDDEEVLVAGWERAQRLAELGWGEWNLATQQTLWTPQMYEMFGRERGEGPMPLEDLPLVVVPDDLPVVDDQLRTLLEHSEAVETEFRIQHRHGLRHLSVVSEPVLDTEGLPVKVRFLVQDVTKNRRRERALAVAHAQASLQRERAEEEHRVAVQLQNTILPVRRGLMQLPGLSIGVRYLPSEELARLGGDWFKARPIPNGRVLLGIGDAMGHGLAAAALMLQMRSALAGLAYTQAPANQIATWLNDLLVHSNNGVTVTGTAIVGHFDPADRTLTWTNAGHPPPLLIRHGRAELLEGVPGTMLGAFEKAEYGLATTQLEADDVLVLYTDGVIERRGQDLDAGITALAQAAGQCGCADPEKVIDCVLAHLDGRGTDDDVCIAAARVL</sequence>
<protein>
    <submittedName>
        <fullName evidence="4">SpoIIE family protein phosphatase</fullName>
    </submittedName>
</protein>
<evidence type="ECO:0000313" key="4">
    <source>
        <dbReference type="EMBL" id="MFD1536535.1"/>
    </source>
</evidence>
<dbReference type="RefSeq" id="WP_219530228.1">
    <property type="nucleotide sequence ID" value="NZ_JAHKRM010000008.1"/>
</dbReference>
<dbReference type="InterPro" id="IPR001932">
    <property type="entry name" value="PPM-type_phosphatase-like_dom"/>
</dbReference>
<dbReference type="SMART" id="SM01012">
    <property type="entry name" value="ANTAR"/>
    <property type="match status" value="1"/>
</dbReference>
<keyword evidence="1" id="KW-0378">Hydrolase</keyword>
<name>A0ABW4G2D9_9ACTN</name>
<accession>A0ABW4G2D9</accession>
<evidence type="ECO:0000259" key="2">
    <source>
        <dbReference type="PROSITE" id="PS50113"/>
    </source>
</evidence>
<proteinExistence type="predicted"/>